<feature type="transmembrane region" description="Helical" evidence="1">
    <location>
        <begin position="15"/>
        <end position="36"/>
    </location>
</feature>
<evidence type="ECO:0008006" key="4">
    <source>
        <dbReference type="Google" id="ProtNLM"/>
    </source>
</evidence>
<dbReference type="Pfam" id="PF06541">
    <property type="entry name" value="ABC_trans_CmpB"/>
    <property type="match status" value="1"/>
</dbReference>
<feature type="transmembrane region" description="Helical" evidence="1">
    <location>
        <begin position="48"/>
        <end position="68"/>
    </location>
</feature>
<keyword evidence="1" id="KW-0812">Transmembrane</keyword>
<feature type="transmembrane region" description="Helical" evidence="1">
    <location>
        <begin position="156"/>
        <end position="176"/>
    </location>
</feature>
<evidence type="ECO:0000313" key="3">
    <source>
        <dbReference type="Proteomes" id="UP000464754"/>
    </source>
</evidence>
<dbReference type="EMBL" id="AP019695">
    <property type="protein sequence ID" value="BBK22376.1"/>
    <property type="molecule type" value="Genomic_DNA"/>
</dbReference>
<organism evidence="2 3">
    <name type="scientific">Amedibacterium intestinale</name>
    <dbReference type="NCBI Taxonomy" id="2583452"/>
    <lineage>
        <taxon>Bacteria</taxon>
        <taxon>Bacillati</taxon>
        <taxon>Bacillota</taxon>
        <taxon>Erysipelotrichia</taxon>
        <taxon>Erysipelotrichales</taxon>
        <taxon>Erysipelotrichaceae</taxon>
        <taxon>Amedibacterium</taxon>
    </lineage>
</organism>
<dbReference type="PROSITE" id="PS51257">
    <property type="entry name" value="PROKAR_LIPOPROTEIN"/>
    <property type="match status" value="1"/>
</dbReference>
<evidence type="ECO:0000256" key="1">
    <source>
        <dbReference type="SAM" id="Phobius"/>
    </source>
</evidence>
<accession>A0A6N4TGQ1</accession>
<dbReference type="RefSeq" id="WP_115714381.1">
    <property type="nucleotide sequence ID" value="NZ_AP019695.1"/>
</dbReference>
<keyword evidence="1" id="KW-0472">Membrane</keyword>
<dbReference type="AlphaFoldDB" id="A0A6N4TGQ1"/>
<reference evidence="3" key="1">
    <citation type="submission" date="2019-05" db="EMBL/GenBank/DDBJ databases">
        <title>Complete genome sequencing of Absiella argi strain JCM 30884.</title>
        <authorList>
            <person name="Sakamoto M."/>
            <person name="Murakami T."/>
            <person name="Mori H."/>
        </authorList>
    </citation>
    <scope>NUCLEOTIDE SEQUENCE [LARGE SCALE GENOMIC DNA]</scope>
    <source>
        <strain evidence="3">JCM 30884</strain>
    </source>
</reference>
<gene>
    <name evidence="2" type="ORF">Aargi30884_12790</name>
</gene>
<evidence type="ECO:0000313" key="2">
    <source>
        <dbReference type="EMBL" id="BBK22376.1"/>
    </source>
</evidence>
<keyword evidence="1" id="KW-1133">Transmembrane helix</keyword>
<feature type="transmembrane region" description="Helical" evidence="1">
    <location>
        <begin position="119"/>
        <end position="136"/>
    </location>
</feature>
<name>A0A6N4TGQ1_9FIRM</name>
<keyword evidence="3" id="KW-1185">Reference proteome</keyword>
<sequence>MDVKKFAQGYNLYKLIWIFLISSFIGACIEIVWCYFAMGKLMSRSSLLYGQFSVVWGFGCVLLTILLHKLQGKKDLFIFLTGALAGGLYEYVCSVFTEVFFGVRFWDYSDIAFNINGRINLLFCLFWGIIAVVWIQKIYPFLSCHIEKIPIRLGKLLTVVLSAFLFFDIVLSTMALGRAYHRHLQMEAHNAVEIFLDNKYTDTYLAKRYQNMFPK</sequence>
<dbReference type="Proteomes" id="UP000464754">
    <property type="component" value="Chromosome"/>
</dbReference>
<dbReference type="KEGG" id="aarg:Aargi30884_12790"/>
<dbReference type="InterPro" id="IPR010540">
    <property type="entry name" value="CmpB_TMEM229"/>
</dbReference>
<feature type="transmembrane region" description="Helical" evidence="1">
    <location>
        <begin position="88"/>
        <end position="107"/>
    </location>
</feature>
<protein>
    <recommendedName>
        <fullName evidence="4">ABC transporter permease</fullName>
    </recommendedName>
</protein>
<proteinExistence type="predicted"/>